<keyword evidence="1" id="KW-0812">Transmembrane</keyword>
<feature type="transmembrane region" description="Helical" evidence="1">
    <location>
        <begin position="61"/>
        <end position="79"/>
    </location>
</feature>
<evidence type="ECO:0000313" key="2">
    <source>
        <dbReference type="EMBL" id="KAJ0224965.1"/>
    </source>
</evidence>
<dbReference type="InterPro" id="IPR052222">
    <property type="entry name" value="DESIGUAL"/>
</dbReference>
<comment type="caution">
    <text evidence="2">The sequence shown here is derived from an EMBL/GenBank/DDBJ whole genome shotgun (WGS) entry which is preliminary data.</text>
</comment>
<evidence type="ECO:0000313" key="3">
    <source>
        <dbReference type="Proteomes" id="UP000235145"/>
    </source>
</evidence>
<sequence length="292" mass="32814">MAMKGQNTSQYTLPLVCFLIILMDVIAGILGIQAEVAQNQVQSLRVWIVECRDPSNKAFKLGFAAAVLLAFAHAIANILGGCHCVRSREELDNVSYNKRLAFGSLVFLWYPSSLSKVYADIFTETNNSFNLDRLYESLDSNMDNMFDSFSLDRLYESLDFNMDNMFDSFSLDKLYESLDSNMDNMFDSFSLDKLYESLDSNMDNIFDSFSLDRLITLVAGFIMLTAGVMANSSSRKSCGISHHRYLSIGGIACIIHAMFAVCYYISATTVEREEKKLNPPSVMHPPPQQTPV</sequence>
<gene>
    <name evidence="2" type="ORF">LSAT_V11C100047670</name>
</gene>
<organism evidence="2 3">
    <name type="scientific">Lactuca sativa</name>
    <name type="common">Garden lettuce</name>
    <dbReference type="NCBI Taxonomy" id="4236"/>
    <lineage>
        <taxon>Eukaryota</taxon>
        <taxon>Viridiplantae</taxon>
        <taxon>Streptophyta</taxon>
        <taxon>Embryophyta</taxon>
        <taxon>Tracheophyta</taxon>
        <taxon>Spermatophyta</taxon>
        <taxon>Magnoliopsida</taxon>
        <taxon>eudicotyledons</taxon>
        <taxon>Gunneridae</taxon>
        <taxon>Pentapetalae</taxon>
        <taxon>asterids</taxon>
        <taxon>campanulids</taxon>
        <taxon>Asterales</taxon>
        <taxon>Asteraceae</taxon>
        <taxon>Cichorioideae</taxon>
        <taxon>Cichorieae</taxon>
        <taxon>Lactucinae</taxon>
        <taxon>Lactuca</taxon>
    </lineage>
</organism>
<protein>
    <submittedName>
        <fullName evidence="2">Uncharacterized protein</fullName>
    </submittedName>
</protein>
<keyword evidence="1" id="KW-1133">Transmembrane helix</keyword>
<dbReference type="AlphaFoldDB" id="A0A9R1XRQ3"/>
<dbReference type="Proteomes" id="UP000235145">
    <property type="component" value="Unassembled WGS sequence"/>
</dbReference>
<keyword evidence="1" id="KW-0472">Membrane</keyword>
<feature type="transmembrane region" description="Helical" evidence="1">
    <location>
        <begin position="214"/>
        <end position="233"/>
    </location>
</feature>
<proteinExistence type="predicted"/>
<keyword evidence="3" id="KW-1185">Reference proteome</keyword>
<dbReference type="EMBL" id="NBSK02000001">
    <property type="protein sequence ID" value="KAJ0224965.1"/>
    <property type="molecule type" value="Genomic_DNA"/>
</dbReference>
<accession>A0A9R1XRQ3</accession>
<feature type="transmembrane region" description="Helical" evidence="1">
    <location>
        <begin position="12"/>
        <end position="34"/>
    </location>
</feature>
<evidence type="ECO:0000256" key="1">
    <source>
        <dbReference type="SAM" id="Phobius"/>
    </source>
</evidence>
<feature type="transmembrane region" description="Helical" evidence="1">
    <location>
        <begin position="245"/>
        <end position="266"/>
    </location>
</feature>
<dbReference type="PANTHER" id="PTHR31769">
    <property type="entry name" value="OS07G0462200 PROTEIN-RELATED"/>
    <property type="match status" value="1"/>
</dbReference>
<name>A0A9R1XRQ3_LACSA</name>
<reference evidence="2 3" key="1">
    <citation type="journal article" date="2017" name="Nat. Commun.">
        <title>Genome assembly with in vitro proximity ligation data and whole-genome triplication in lettuce.</title>
        <authorList>
            <person name="Reyes-Chin-Wo S."/>
            <person name="Wang Z."/>
            <person name="Yang X."/>
            <person name="Kozik A."/>
            <person name="Arikit S."/>
            <person name="Song C."/>
            <person name="Xia L."/>
            <person name="Froenicke L."/>
            <person name="Lavelle D.O."/>
            <person name="Truco M.J."/>
            <person name="Xia R."/>
            <person name="Zhu S."/>
            <person name="Xu C."/>
            <person name="Xu H."/>
            <person name="Xu X."/>
            <person name="Cox K."/>
            <person name="Korf I."/>
            <person name="Meyers B.C."/>
            <person name="Michelmore R.W."/>
        </authorList>
    </citation>
    <scope>NUCLEOTIDE SEQUENCE [LARGE SCALE GENOMIC DNA]</scope>
    <source>
        <strain evidence="3">cv. Salinas</strain>
        <tissue evidence="2">Seedlings</tissue>
    </source>
</reference>